<reference evidence="2" key="1">
    <citation type="submission" date="2018-05" db="EMBL/GenBank/DDBJ databases">
        <authorList>
            <person name="Lanie J.A."/>
            <person name="Ng W.-L."/>
            <person name="Kazmierczak K.M."/>
            <person name="Andrzejewski T.M."/>
            <person name="Davidsen T.M."/>
            <person name="Wayne K.J."/>
            <person name="Tettelin H."/>
            <person name="Glass J.I."/>
            <person name="Rusch D."/>
            <person name="Podicherti R."/>
            <person name="Tsui H.-C.T."/>
            <person name="Winkler M.E."/>
        </authorList>
    </citation>
    <scope>NUCLEOTIDE SEQUENCE</scope>
</reference>
<feature type="non-terminal residue" evidence="2">
    <location>
        <position position="75"/>
    </location>
</feature>
<protein>
    <recommendedName>
        <fullName evidence="1">ChsH2 C-terminal OB-fold domain-containing protein</fullName>
    </recommendedName>
</protein>
<dbReference type="InterPro" id="IPR002878">
    <property type="entry name" value="ChsH2_C"/>
</dbReference>
<evidence type="ECO:0000313" key="2">
    <source>
        <dbReference type="EMBL" id="SVA28921.1"/>
    </source>
</evidence>
<dbReference type="EMBL" id="UINC01006666">
    <property type="protein sequence ID" value="SVA28921.1"/>
    <property type="molecule type" value="Genomic_DNA"/>
</dbReference>
<organism evidence="2">
    <name type="scientific">marine metagenome</name>
    <dbReference type="NCBI Taxonomy" id="408172"/>
    <lineage>
        <taxon>unclassified sequences</taxon>
        <taxon>metagenomes</taxon>
        <taxon>ecological metagenomes</taxon>
    </lineage>
</organism>
<name>A0A381UME4_9ZZZZ</name>
<dbReference type="Pfam" id="PF01796">
    <property type="entry name" value="OB_ChsH2_C"/>
    <property type="match status" value="1"/>
</dbReference>
<feature type="domain" description="ChsH2 C-terminal OB-fold" evidence="1">
    <location>
        <begin position="1"/>
        <end position="60"/>
    </location>
</feature>
<evidence type="ECO:0000259" key="1">
    <source>
        <dbReference type="Pfam" id="PF01796"/>
    </source>
</evidence>
<accession>A0A381UME4</accession>
<dbReference type="InterPro" id="IPR012340">
    <property type="entry name" value="NA-bd_OB-fold"/>
</dbReference>
<gene>
    <name evidence="2" type="ORF">METZ01_LOCUS81775</name>
</gene>
<proteinExistence type="predicted"/>
<dbReference type="AlphaFoldDB" id="A0A381UME4"/>
<dbReference type="SUPFAM" id="SSF50249">
    <property type="entry name" value="Nucleic acid-binding proteins"/>
    <property type="match status" value="1"/>
</dbReference>
<sequence length="75" mass="8461">MAGTARLWSWTTFHREYFAGYPLAPPYTVLMVELTEGVRMLATLPTDIDPACLYCDQPMQFRAFELEPGASIPGF</sequence>